<name>C1MLG4_MICPC</name>
<dbReference type="EMBL" id="GG663736">
    <property type="protein sequence ID" value="EEH59936.1"/>
    <property type="molecule type" value="Genomic_DNA"/>
</dbReference>
<dbReference type="RefSeq" id="XP_003056560.1">
    <property type="nucleotide sequence ID" value="XM_003056514.1"/>
</dbReference>
<keyword evidence="10" id="KW-0256">Endoplasmic reticulum</keyword>
<comment type="catalytic activity">
    <reaction evidence="1">
        <text>Cleavage of hydrophobic, N-terminal signal or leader sequences from secreted and periplasmic proteins.</text>
        <dbReference type="EC" id="3.4.21.89"/>
    </reaction>
</comment>
<evidence type="ECO:0000256" key="14">
    <source>
        <dbReference type="ARBA" id="ARBA00033305"/>
    </source>
</evidence>
<dbReference type="eggNOG" id="KOG3342">
    <property type="taxonomic scope" value="Eukaryota"/>
</dbReference>
<evidence type="ECO:0000256" key="1">
    <source>
        <dbReference type="ARBA" id="ARBA00000677"/>
    </source>
</evidence>
<proteinExistence type="inferred from homology"/>
<accession>C1MLG4</accession>
<evidence type="ECO:0000256" key="2">
    <source>
        <dbReference type="ARBA" id="ARBA00004648"/>
    </source>
</evidence>
<dbReference type="CDD" id="cd06530">
    <property type="entry name" value="S26_SPase_I"/>
    <property type="match status" value="1"/>
</dbReference>
<comment type="function">
    <text evidence="15">Catalytic component of the signal peptidase complex (SPC) which catalyzes the cleavage of N-terminal signal sequences from nascent proteins as they are translocated into the lumen of the endoplasmic reticulum. Specifically cleaves N-terminal signal peptides that contain a hydrophobic alpha-helix (h-region) shorter than 18-20 amino acids.</text>
</comment>
<dbReference type="Pfam" id="PF00717">
    <property type="entry name" value="Peptidase_S24"/>
    <property type="match status" value="1"/>
</dbReference>
<evidence type="ECO:0000256" key="8">
    <source>
        <dbReference type="ARBA" id="ARBA00022692"/>
    </source>
</evidence>
<dbReference type="MEROPS" id="S26.010"/>
<dbReference type="InterPro" id="IPR036286">
    <property type="entry name" value="LexA/Signal_pep-like_sf"/>
</dbReference>
<dbReference type="OMA" id="ILMNEYP"/>
<protein>
    <recommendedName>
        <fullName evidence="5">Signal peptidase complex catalytic subunit SEC11</fullName>
        <ecNumber evidence="4">3.4.21.89</ecNumber>
    </recommendedName>
    <alternativeName>
        <fullName evidence="14">Signal peptidase I</fullName>
    </alternativeName>
    <alternativeName>
        <fullName evidence="6">Signal peptidase complex catalytic subunit sec11</fullName>
    </alternativeName>
</protein>
<keyword evidence="19" id="KW-1185">Reference proteome</keyword>
<dbReference type="InterPro" id="IPR019533">
    <property type="entry name" value="Peptidase_S26"/>
</dbReference>
<dbReference type="PROSITE" id="PS00501">
    <property type="entry name" value="SPASE_I_1"/>
    <property type="match status" value="1"/>
</dbReference>
<evidence type="ECO:0000313" key="18">
    <source>
        <dbReference type="EMBL" id="EEH59936.1"/>
    </source>
</evidence>
<dbReference type="InterPro" id="IPR001733">
    <property type="entry name" value="Peptidase_S26B"/>
</dbReference>
<dbReference type="GO" id="GO:0005787">
    <property type="term" value="C:signal peptidase complex"/>
    <property type="evidence" value="ECO:0007669"/>
    <property type="project" value="TreeGrafter"/>
</dbReference>
<evidence type="ECO:0000256" key="13">
    <source>
        <dbReference type="ARBA" id="ARBA00023136"/>
    </source>
</evidence>
<keyword evidence="12 16" id="KW-1133">Transmembrane helix</keyword>
<dbReference type="InterPro" id="IPR015927">
    <property type="entry name" value="Peptidase_S24_S26A/B/C"/>
</dbReference>
<comment type="similarity">
    <text evidence="3">Belongs to the peptidase S26B family.</text>
</comment>
<keyword evidence="11" id="KW-0735">Signal-anchor</keyword>
<feature type="transmembrane region" description="Helical" evidence="16">
    <location>
        <begin position="12"/>
        <end position="31"/>
    </location>
</feature>
<dbReference type="OrthoDB" id="10257561at2759"/>
<dbReference type="SUPFAM" id="SSF51306">
    <property type="entry name" value="LexA/Signal peptidase"/>
    <property type="match status" value="1"/>
</dbReference>
<evidence type="ECO:0000256" key="6">
    <source>
        <dbReference type="ARBA" id="ARBA00021755"/>
    </source>
</evidence>
<dbReference type="InterPro" id="IPR019756">
    <property type="entry name" value="Pept_S26A_signal_pept_1_Ser-AS"/>
</dbReference>
<evidence type="ECO:0000313" key="19">
    <source>
        <dbReference type="Proteomes" id="UP000001876"/>
    </source>
</evidence>
<dbReference type="GO" id="GO:0004252">
    <property type="term" value="F:serine-type endopeptidase activity"/>
    <property type="evidence" value="ECO:0007669"/>
    <property type="project" value="InterPro"/>
</dbReference>
<feature type="domain" description="Peptidase S24/S26A/S26B/S26C" evidence="17">
    <location>
        <begin position="33"/>
        <end position="101"/>
    </location>
</feature>
<dbReference type="EC" id="3.4.21.89" evidence="4"/>
<keyword evidence="8 16" id="KW-0812">Transmembrane</keyword>
<evidence type="ECO:0000256" key="3">
    <source>
        <dbReference type="ARBA" id="ARBA00011035"/>
    </source>
</evidence>
<dbReference type="GO" id="GO:0006465">
    <property type="term" value="P:signal peptide processing"/>
    <property type="evidence" value="ECO:0007669"/>
    <property type="project" value="InterPro"/>
</dbReference>
<evidence type="ECO:0000259" key="17">
    <source>
        <dbReference type="Pfam" id="PF00717"/>
    </source>
</evidence>
<evidence type="ECO:0000256" key="11">
    <source>
        <dbReference type="ARBA" id="ARBA00022968"/>
    </source>
</evidence>
<organism evidence="19">
    <name type="scientific">Micromonas pusilla (strain CCMP1545)</name>
    <name type="common">Picoplanktonic green alga</name>
    <dbReference type="NCBI Taxonomy" id="564608"/>
    <lineage>
        <taxon>Eukaryota</taxon>
        <taxon>Viridiplantae</taxon>
        <taxon>Chlorophyta</taxon>
        <taxon>Mamiellophyceae</taxon>
        <taxon>Mamiellales</taxon>
        <taxon>Mamiellaceae</taxon>
        <taxon>Micromonas</taxon>
    </lineage>
</organism>
<dbReference type="NCBIfam" id="TIGR02228">
    <property type="entry name" value="sigpep_I_arch"/>
    <property type="match status" value="1"/>
</dbReference>
<dbReference type="Gene3D" id="2.10.109.10">
    <property type="entry name" value="Umud Fragment, subunit A"/>
    <property type="match status" value="1"/>
</dbReference>
<keyword evidence="7" id="KW-0645">Protease</keyword>
<dbReference type="KEGG" id="mpp:MICPUCDRAFT_49482"/>
<evidence type="ECO:0000256" key="7">
    <source>
        <dbReference type="ARBA" id="ARBA00022670"/>
    </source>
</evidence>
<sequence length="174" mass="19065">MISELCSLNRRQLVLQILGLGLVITSALVIWRSLVYLTNSESPMVVVLSGSMEPAFFRGDILFLNHSKRSISVGEVIVFNIEGRKIPIVHRVISSYSGKTLNNTNYLTKGDNNFGDDTVLYAAGQPTLSTDNIVGGVAAFIPCIGRITIIMNDFPILKYSVIGILCFLVVLSRD</sequence>
<dbReference type="PANTHER" id="PTHR10806">
    <property type="entry name" value="SIGNAL PEPTIDASE COMPLEX CATALYTIC SUBUNIT SEC11"/>
    <property type="match status" value="1"/>
</dbReference>
<evidence type="ECO:0000256" key="12">
    <source>
        <dbReference type="ARBA" id="ARBA00022989"/>
    </source>
</evidence>
<dbReference type="GO" id="GO:0009003">
    <property type="term" value="F:signal peptidase activity"/>
    <property type="evidence" value="ECO:0007669"/>
    <property type="project" value="UniProtKB-EC"/>
</dbReference>
<dbReference type="PRINTS" id="PR00728">
    <property type="entry name" value="SIGNALPTASE"/>
</dbReference>
<evidence type="ECO:0000256" key="16">
    <source>
        <dbReference type="SAM" id="Phobius"/>
    </source>
</evidence>
<dbReference type="AlphaFoldDB" id="C1MLG4"/>
<dbReference type="GeneID" id="9681790"/>
<feature type="transmembrane region" description="Helical" evidence="16">
    <location>
        <begin position="156"/>
        <end position="172"/>
    </location>
</feature>
<dbReference type="PANTHER" id="PTHR10806:SF6">
    <property type="entry name" value="SIGNAL PEPTIDASE COMPLEX CATALYTIC SUBUNIT SEC11"/>
    <property type="match status" value="1"/>
</dbReference>
<keyword evidence="13 16" id="KW-0472">Membrane</keyword>
<gene>
    <name evidence="18" type="ORF">MICPUCDRAFT_49482</name>
</gene>
<evidence type="ECO:0000256" key="4">
    <source>
        <dbReference type="ARBA" id="ARBA00013208"/>
    </source>
</evidence>
<dbReference type="Proteomes" id="UP000001876">
    <property type="component" value="Unassembled WGS sequence"/>
</dbReference>
<dbReference type="STRING" id="564608.C1MLG4"/>
<evidence type="ECO:0000256" key="5">
    <source>
        <dbReference type="ARBA" id="ARBA00019685"/>
    </source>
</evidence>
<evidence type="ECO:0000256" key="10">
    <source>
        <dbReference type="ARBA" id="ARBA00022824"/>
    </source>
</evidence>
<keyword evidence="9" id="KW-0378">Hydrolase</keyword>
<reference evidence="18 19" key="1">
    <citation type="journal article" date="2009" name="Science">
        <title>Green evolution and dynamic adaptations revealed by genomes of the marine picoeukaryotes Micromonas.</title>
        <authorList>
            <person name="Worden A.Z."/>
            <person name="Lee J.H."/>
            <person name="Mock T."/>
            <person name="Rouze P."/>
            <person name="Simmons M.P."/>
            <person name="Aerts A.L."/>
            <person name="Allen A.E."/>
            <person name="Cuvelier M.L."/>
            <person name="Derelle E."/>
            <person name="Everett M.V."/>
            <person name="Foulon E."/>
            <person name="Grimwood J."/>
            <person name="Gundlach H."/>
            <person name="Henrissat B."/>
            <person name="Napoli C."/>
            <person name="McDonald S.M."/>
            <person name="Parker M.S."/>
            <person name="Rombauts S."/>
            <person name="Salamov A."/>
            <person name="Von Dassow P."/>
            <person name="Badger J.H."/>
            <person name="Coutinho P.M."/>
            <person name="Demir E."/>
            <person name="Dubchak I."/>
            <person name="Gentemann C."/>
            <person name="Eikrem W."/>
            <person name="Gready J.E."/>
            <person name="John U."/>
            <person name="Lanier W."/>
            <person name="Lindquist E.A."/>
            <person name="Lucas S."/>
            <person name="Mayer K.F."/>
            <person name="Moreau H."/>
            <person name="Not F."/>
            <person name="Otillar R."/>
            <person name="Panaud O."/>
            <person name="Pangilinan J."/>
            <person name="Paulsen I."/>
            <person name="Piegu B."/>
            <person name="Poliakov A."/>
            <person name="Robbens S."/>
            <person name="Schmutz J."/>
            <person name="Toulza E."/>
            <person name="Wyss T."/>
            <person name="Zelensky A."/>
            <person name="Zhou K."/>
            <person name="Armbrust E.V."/>
            <person name="Bhattacharya D."/>
            <person name="Goodenough U.W."/>
            <person name="Van de Peer Y."/>
            <person name="Grigoriev I.V."/>
        </authorList>
    </citation>
    <scope>NUCLEOTIDE SEQUENCE [LARGE SCALE GENOMIC DNA]</scope>
    <source>
        <strain evidence="18 19">CCMP1545</strain>
    </source>
</reference>
<evidence type="ECO:0000256" key="15">
    <source>
        <dbReference type="ARBA" id="ARBA00045533"/>
    </source>
</evidence>
<evidence type="ECO:0000256" key="9">
    <source>
        <dbReference type="ARBA" id="ARBA00022801"/>
    </source>
</evidence>
<comment type="subcellular location">
    <subcellularLocation>
        <location evidence="2">Endoplasmic reticulum membrane</location>
        <topology evidence="2">Single-pass type II membrane protein</topology>
    </subcellularLocation>
</comment>